<gene>
    <name evidence="2" type="ORF">AMS68_007524</name>
</gene>
<accession>A0A6H0Y4P7</accession>
<reference evidence="2 3" key="1">
    <citation type="journal article" date="2016" name="Sci. Rep.">
        <title>Peltaster fructicola genome reveals evolution from an invasive phytopathogen to an ectophytic parasite.</title>
        <authorList>
            <person name="Xu C."/>
            <person name="Chen H."/>
            <person name="Gleason M.L."/>
            <person name="Xu J.R."/>
            <person name="Liu H."/>
            <person name="Zhang R."/>
            <person name="Sun G."/>
        </authorList>
    </citation>
    <scope>NUCLEOTIDE SEQUENCE [LARGE SCALE GENOMIC DNA]</scope>
    <source>
        <strain evidence="2 3">LNHT1506</strain>
    </source>
</reference>
<evidence type="ECO:0000256" key="1">
    <source>
        <dbReference type="ARBA" id="ARBA00023002"/>
    </source>
</evidence>
<evidence type="ECO:0008006" key="4">
    <source>
        <dbReference type="Google" id="ProtNLM"/>
    </source>
</evidence>
<dbReference type="InterPro" id="IPR036291">
    <property type="entry name" value="NAD(P)-bd_dom_sf"/>
</dbReference>
<dbReference type="Proteomes" id="UP000503462">
    <property type="component" value="Chromosome 5"/>
</dbReference>
<dbReference type="PANTHER" id="PTHR47534:SF3">
    <property type="entry name" value="ALCOHOL DEHYDROGENASE-LIKE C-TERMINAL DOMAIN-CONTAINING PROTEIN"/>
    <property type="match status" value="1"/>
</dbReference>
<dbReference type="SUPFAM" id="SSF51735">
    <property type="entry name" value="NAD(P)-binding Rossmann-fold domains"/>
    <property type="match status" value="1"/>
</dbReference>
<keyword evidence="3" id="KW-1185">Reference proteome</keyword>
<dbReference type="OrthoDB" id="2898509at2759"/>
<proteinExistence type="predicted"/>
<dbReference type="GO" id="GO:0016491">
    <property type="term" value="F:oxidoreductase activity"/>
    <property type="evidence" value="ECO:0007669"/>
    <property type="project" value="UniProtKB-KW"/>
</dbReference>
<protein>
    <recommendedName>
        <fullName evidence="4">Ketoreductase (KR) domain-containing protein</fullName>
    </recommendedName>
</protein>
<keyword evidence="1" id="KW-0560">Oxidoreductase</keyword>
<dbReference type="Gene3D" id="3.40.50.720">
    <property type="entry name" value="NAD(P)-binding Rossmann-like Domain"/>
    <property type="match status" value="1"/>
</dbReference>
<dbReference type="EMBL" id="CP051143">
    <property type="protein sequence ID" value="QIX02007.1"/>
    <property type="molecule type" value="Genomic_DNA"/>
</dbReference>
<organism evidence="2 3">
    <name type="scientific">Peltaster fructicola</name>
    <dbReference type="NCBI Taxonomy" id="286661"/>
    <lineage>
        <taxon>Eukaryota</taxon>
        <taxon>Fungi</taxon>
        <taxon>Dikarya</taxon>
        <taxon>Ascomycota</taxon>
        <taxon>Pezizomycotina</taxon>
        <taxon>Dothideomycetes</taxon>
        <taxon>Dothideomycetes incertae sedis</taxon>
        <taxon>Peltaster</taxon>
    </lineage>
</organism>
<dbReference type="InterPro" id="IPR052228">
    <property type="entry name" value="Sec_Metab_Biosynth_Oxidored"/>
</dbReference>
<evidence type="ECO:0000313" key="3">
    <source>
        <dbReference type="Proteomes" id="UP000503462"/>
    </source>
</evidence>
<dbReference type="PANTHER" id="PTHR47534">
    <property type="entry name" value="YALI0E05731P"/>
    <property type="match status" value="1"/>
</dbReference>
<sequence length="366" mass="40462">MVNLQDVHTANKHLVTSRDLVCVSAGGTAGIGETTLRQLASTSGSEPNAKALRVYIITRKLDVAKALIADLKESCPKGDFIPVECSDLTLLTIVDRTCDEIMQLERQRVGDQAKIDLVILSQGFFDPFNPRKDTSEGLDPRVSLHFYSRMKIIYRLLPLLTARAPGDEPAQIISVYAGGHEQSGKMFADDLSLRDPKHWGFANARATIVHMKTMFFEHLANDHPGRLSLVHVYPGLVITPNFKTTMKPPNPLWFRALMWTMLPIAKMTINVPLPESGQRTLFLASARYPAYVDGQKEPRTTSNGLPIASSTNGVLGGGAYSCDAKDEINDVSKAFAKLRPAGFYDKVWDHVMDVFKTVEAGRVYQS</sequence>
<evidence type="ECO:0000313" key="2">
    <source>
        <dbReference type="EMBL" id="QIX02007.1"/>
    </source>
</evidence>
<dbReference type="AlphaFoldDB" id="A0A6H0Y4P7"/>
<name>A0A6H0Y4P7_9PEZI</name>